<feature type="domain" description="RING-type" evidence="10">
    <location>
        <begin position="518"/>
        <end position="559"/>
    </location>
</feature>
<feature type="region of interest" description="Disordered" evidence="9">
    <location>
        <begin position="349"/>
        <end position="398"/>
    </location>
</feature>
<evidence type="ECO:0000313" key="12">
    <source>
        <dbReference type="Proteomes" id="UP000030665"/>
    </source>
</evidence>
<dbReference type="AlphaFoldDB" id="A0A077Z792"/>
<dbReference type="EC" id="2.3.2.27" evidence="2"/>
<comment type="catalytic activity">
    <reaction evidence="1">
        <text>S-ubiquitinyl-[E2 ubiquitin-conjugating enzyme]-L-cysteine + [acceptor protein]-L-lysine = [E2 ubiquitin-conjugating enzyme]-L-cysteine + N(6)-ubiquitinyl-[acceptor protein]-L-lysine.</text>
        <dbReference type="EC" id="2.3.2.27"/>
    </reaction>
</comment>
<evidence type="ECO:0000256" key="5">
    <source>
        <dbReference type="ARBA" id="ARBA00022771"/>
    </source>
</evidence>
<protein>
    <recommendedName>
        <fullName evidence="2">RING-type E3 ubiquitin transferase</fullName>
        <ecNumber evidence="2">2.3.2.27</ecNumber>
    </recommendedName>
</protein>
<proteinExistence type="predicted"/>
<evidence type="ECO:0000256" key="4">
    <source>
        <dbReference type="ARBA" id="ARBA00022723"/>
    </source>
</evidence>
<evidence type="ECO:0000256" key="7">
    <source>
        <dbReference type="ARBA" id="ARBA00022833"/>
    </source>
</evidence>
<feature type="compositionally biased region" description="Polar residues" evidence="9">
    <location>
        <begin position="417"/>
        <end position="428"/>
    </location>
</feature>
<evidence type="ECO:0000256" key="9">
    <source>
        <dbReference type="SAM" id="MobiDB-lite"/>
    </source>
</evidence>
<keyword evidence="3" id="KW-0808">Transferase</keyword>
<dbReference type="Proteomes" id="UP000030665">
    <property type="component" value="Unassembled WGS sequence"/>
</dbReference>
<dbReference type="SUPFAM" id="SSF57850">
    <property type="entry name" value="RING/U-box"/>
    <property type="match status" value="1"/>
</dbReference>
<feature type="compositionally biased region" description="Polar residues" evidence="9">
    <location>
        <begin position="351"/>
        <end position="367"/>
    </location>
</feature>
<keyword evidence="12" id="KW-1185">Reference proteome</keyword>
<dbReference type="Pfam" id="PF13639">
    <property type="entry name" value="zf-RING_2"/>
    <property type="match status" value="1"/>
</dbReference>
<organism evidence="11 12">
    <name type="scientific">Trichuris trichiura</name>
    <name type="common">Whipworm</name>
    <name type="synonym">Trichocephalus trichiurus</name>
    <dbReference type="NCBI Taxonomy" id="36087"/>
    <lineage>
        <taxon>Eukaryota</taxon>
        <taxon>Metazoa</taxon>
        <taxon>Ecdysozoa</taxon>
        <taxon>Nematoda</taxon>
        <taxon>Enoplea</taxon>
        <taxon>Dorylaimia</taxon>
        <taxon>Trichinellida</taxon>
        <taxon>Trichuridae</taxon>
        <taxon>Trichuris</taxon>
    </lineage>
</organism>
<dbReference type="PANTHER" id="PTHR22937">
    <property type="entry name" value="E3 UBIQUITIN-PROTEIN LIGASE RNF165"/>
    <property type="match status" value="1"/>
</dbReference>
<keyword evidence="5 8" id="KW-0863">Zinc-finger</keyword>
<dbReference type="GO" id="GO:0016567">
    <property type="term" value="P:protein ubiquitination"/>
    <property type="evidence" value="ECO:0007669"/>
    <property type="project" value="UniProtKB-UniPathway"/>
</dbReference>
<dbReference type="UniPathway" id="UPA00143"/>
<dbReference type="InterPro" id="IPR045191">
    <property type="entry name" value="MBR1/2-like"/>
</dbReference>
<accession>A0A077Z792</accession>
<dbReference type="PROSITE" id="PS50089">
    <property type="entry name" value="ZF_RING_2"/>
    <property type="match status" value="1"/>
</dbReference>
<sequence length="565" mass="62498">MTNGVQLLGCSCAESTRVSTTQQAGDGSVQSGSLGTTSVETSSIGVSTSVSTLEPNHADSVTVSDGSGSVHRDSLVQNNIHLHCICCSRLAPHAVNNYWPFHHCTAHHPLITRYVNVHHFHQHFHGEPSVTYPMSNSGYVGLPPSDPLQGLRGGFTFNGAVFRPLQMMPSLIDSSFLSRDARHAFQPQSRLSSATPPSSNEYSSSARAITTSQPVIPLLSPHSPVDPVEQSSRVSGVIDQTGGATVVQSNRMGDGSSGSSEQSGNSFLEGFVFLSDSSDDDDPLVPYETYISALIHSPVPLWQQRQLEGQQGHLERRRRVESQWFNYREQMDAPAGFPIPPISFDRRVGQHLSQPVASSPETSHYVTSCSGDRDSASDSSGEYATRLRSSRRREATPINYQMPAFMEHLVPTTSIVDPQDVSQTTQNRSNDEPIQESRRRSLNDSTETRSLYTQTSPFFGPFVLLDRQSWPMEAQLLRHMAQILETPEGATMSVIERNTVCSRFVPSSPLPDGEEDKCSICLLEFERDDSIRTLRCNHFFHVRCIDRWLVINKKCPVCRLEVDHV</sequence>
<keyword evidence="7" id="KW-0862">Zinc</keyword>
<dbReference type="InterPro" id="IPR001841">
    <property type="entry name" value="Znf_RING"/>
</dbReference>
<feature type="region of interest" description="Disordered" evidence="9">
    <location>
        <begin position="417"/>
        <end position="448"/>
    </location>
</feature>
<evidence type="ECO:0000256" key="3">
    <source>
        <dbReference type="ARBA" id="ARBA00022679"/>
    </source>
</evidence>
<feature type="compositionally biased region" description="Polar residues" evidence="9">
    <location>
        <begin position="186"/>
        <end position="214"/>
    </location>
</feature>
<reference evidence="11" key="2">
    <citation type="submission" date="2014-03" db="EMBL/GenBank/DDBJ databases">
        <title>The whipworm genome and dual-species transcriptomics of an intimate host-pathogen interaction.</title>
        <authorList>
            <person name="Foth B.J."/>
            <person name="Tsai I.J."/>
            <person name="Reid A.J."/>
            <person name="Bancroft A.J."/>
            <person name="Nichol S."/>
            <person name="Tracey A."/>
            <person name="Holroyd N."/>
            <person name="Cotton J.A."/>
            <person name="Stanley E.J."/>
            <person name="Zarowiecki M."/>
            <person name="Liu J.Z."/>
            <person name="Huckvale T."/>
            <person name="Cooper P.J."/>
            <person name="Grencis R.K."/>
            <person name="Berriman M."/>
        </authorList>
    </citation>
    <scope>NUCLEOTIDE SEQUENCE [LARGE SCALE GENOMIC DNA]</scope>
</reference>
<evidence type="ECO:0000259" key="10">
    <source>
        <dbReference type="PROSITE" id="PS50089"/>
    </source>
</evidence>
<evidence type="ECO:0000256" key="8">
    <source>
        <dbReference type="PROSITE-ProRule" id="PRU00175"/>
    </source>
</evidence>
<dbReference type="SMART" id="SM00184">
    <property type="entry name" value="RING"/>
    <property type="match status" value="1"/>
</dbReference>
<evidence type="ECO:0000256" key="2">
    <source>
        <dbReference type="ARBA" id="ARBA00012483"/>
    </source>
</evidence>
<evidence type="ECO:0000313" key="11">
    <source>
        <dbReference type="EMBL" id="CDW55518.1"/>
    </source>
</evidence>
<dbReference type="GO" id="GO:0008270">
    <property type="term" value="F:zinc ion binding"/>
    <property type="evidence" value="ECO:0007669"/>
    <property type="project" value="UniProtKB-KW"/>
</dbReference>
<dbReference type="OrthoDB" id="9984778at2759"/>
<feature type="region of interest" description="Disordered" evidence="9">
    <location>
        <begin position="186"/>
        <end position="235"/>
    </location>
</feature>
<dbReference type="Gene3D" id="3.30.40.10">
    <property type="entry name" value="Zinc/RING finger domain, C3HC4 (zinc finger)"/>
    <property type="match status" value="1"/>
</dbReference>
<reference evidence="11" key="1">
    <citation type="submission" date="2014-01" db="EMBL/GenBank/DDBJ databases">
        <authorList>
            <person name="Aslett M."/>
        </authorList>
    </citation>
    <scope>NUCLEOTIDE SEQUENCE</scope>
</reference>
<feature type="compositionally biased region" description="Basic and acidic residues" evidence="9">
    <location>
        <begin position="429"/>
        <end position="442"/>
    </location>
</feature>
<dbReference type="InterPro" id="IPR013083">
    <property type="entry name" value="Znf_RING/FYVE/PHD"/>
</dbReference>
<gene>
    <name evidence="11" type="ORF">TTRE_0000379001</name>
</gene>
<evidence type="ECO:0000256" key="6">
    <source>
        <dbReference type="ARBA" id="ARBA00022786"/>
    </source>
</evidence>
<dbReference type="GO" id="GO:0061630">
    <property type="term" value="F:ubiquitin protein ligase activity"/>
    <property type="evidence" value="ECO:0007669"/>
    <property type="project" value="UniProtKB-EC"/>
</dbReference>
<keyword evidence="6" id="KW-0833">Ubl conjugation pathway</keyword>
<dbReference type="PANTHER" id="PTHR22937:SF65">
    <property type="entry name" value="E3 UBIQUITIN-PROTEIN LIGASE ARK2C"/>
    <property type="match status" value="1"/>
</dbReference>
<dbReference type="STRING" id="36087.A0A077Z792"/>
<dbReference type="EMBL" id="HG805960">
    <property type="protein sequence ID" value="CDW55518.1"/>
    <property type="molecule type" value="Genomic_DNA"/>
</dbReference>
<name>A0A077Z792_TRITR</name>
<keyword evidence="4" id="KW-0479">Metal-binding</keyword>
<evidence type="ECO:0000256" key="1">
    <source>
        <dbReference type="ARBA" id="ARBA00000900"/>
    </source>
</evidence>